<gene>
    <name evidence="4" type="ORF">TMU3MR103_1230</name>
</gene>
<organism evidence="4 5">
    <name type="scientific">Tetragenococcus muriaticus 3MR10-3</name>
    <dbReference type="NCBI Taxonomy" id="1302648"/>
    <lineage>
        <taxon>Bacteria</taxon>
        <taxon>Bacillati</taxon>
        <taxon>Bacillota</taxon>
        <taxon>Bacilli</taxon>
        <taxon>Lactobacillales</taxon>
        <taxon>Enterococcaceae</taxon>
        <taxon>Tetragenococcus</taxon>
    </lineage>
</organism>
<dbReference type="AlphaFoldDB" id="A0A091C208"/>
<reference evidence="4 5" key="1">
    <citation type="submission" date="2014-08" db="EMBL/GenBank/DDBJ databases">
        <title>Genome sequence of Tetragenococcus muriaticus.</title>
        <authorList>
            <person name="Chuea-nongthon C."/>
            <person name="Rodtong S."/>
            <person name="Yongsawatdigul J."/>
            <person name="Steele J.L."/>
            <person name="Liu X.-y."/>
            <person name="Speers J."/>
            <person name="Glasner J.D."/>
            <person name="Neeno-Eckwall E.C."/>
        </authorList>
    </citation>
    <scope>NUCLEOTIDE SEQUENCE [LARGE SCALE GENOMIC DNA]</scope>
    <source>
        <strain evidence="4 5">3MR10-3</strain>
    </source>
</reference>
<dbReference type="GO" id="GO:0016491">
    <property type="term" value="F:oxidoreductase activity"/>
    <property type="evidence" value="ECO:0007669"/>
    <property type="project" value="UniProtKB-KW"/>
</dbReference>
<accession>A0A091C208</accession>
<evidence type="ECO:0000256" key="1">
    <source>
        <dbReference type="ARBA" id="ARBA00009986"/>
    </source>
</evidence>
<dbReference type="SUPFAM" id="SSF53720">
    <property type="entry name" value="ALDH-like"/>
    <property type="match status" value="1"/>
</dbReference>
<keyword evidence="2 4" id="KW-0560">Oxidoreductase</keyword>
<evidence type="ECO:0000313" key="5">
    <source>
        <dbReference type="Proteomes" id="UP000029381"/>
    </source>
</evidence>
<feature type="domain" description="Aldehyde dehydrogenase" evidence="3">
    <location>
        <begin position="13"/>
        <end position="99"/>
    </location>
</feature>
<name>A0A091C208_9ENTE</name>
<dbReference type="Proteomes" id="UP000029381">
    <property type="component" value="Unassembled WGS sequence"/>
</dbReference>
<evidence type="ECO:0000256" key="2">
    <source>
        <dbReference type="ARBA" id="ARBA00023002"/>
    </source>
</evidence>
<dbReference type="EC" id="1.-.-.-" evidence="4"/>
<dbReference type="PATRIC" id="fig|1302648.3.peg.1197"/>
<dbReference type="PANTHER" id="PTHR42804:SF1">
    <property type="entry name" value="ALDEHYDE DEHYDROGENASE-RELATED"/>
    <property type="match status" value="1"/>
</dbReference>
<dbReference type="InterPro" id="IPR016162">
    <property type="entry name" value="Ald_DH_N"/>
</dbReference>
<dbReference type="InterPro" id="IPR015590">
    <property type="entry name" value="Aldehyde_DH_dom"/>
</dbReference>
<dbReference type="EMBL" id="JPVT01000122">
    <property type="protein sequence ID" value="KFN90954.1"/>
    <property type="molecule type" value="Genomic_DNA"/>
</dbReference>
<comment type="caution">
    <text evidence="4">The sequence shown here is derived from an EMBL/GenBank/DDBJ whole genome shotgun (WGS) entry which is preliminary data.</text>
</comment>
<dbReference type="Pfam" id="PF00171">
    <property type="entry name" value="Aldedh"/>
    <property type="match status" value="1"/>
</dbReference>
<sequence>MQTYDKLFYNGQWQDAQSNDYSDIINTANEEVIAKVVKASHQDVDQAVASAKAAFDQWNNTSPETRAKYIEKIADGIEKRQDEIADTMVEELGTSKAFADKG</sequence>
<keyword evidence="5" id="KW-1185">Reference proteome</keyword>
<evidence type="ECO:0000259" key="3">
    <source>
        <dbReference type="Pfam" id="PF00171"/>
    </source>
</evidence>
<dbReference type="PANTHER" id="PTHR42804">
    <property type="entry name" value="ALDEHYDE DEHYDROGENASE"/>
    <property type="match status" value="1"/>
</dbReference>
<evidence type="ECO:0000313" key="4">
    <source>
        <dbReference type="EMBL" id="KFN90954.1"/>
    </source>
</evidence>
<dbReference type="Gene3D" id="3.40.605.10">
    <property type="entry name" value="Aldehyde Dehydrogenase, Chain A, domain 1"/>
    <property type="match status" value="1"/>
</dbReference>
<dbReference type="InterPro" id="IPR016161">
    <property type="entry name" value="Ald_DH/histidinol_DH"/>
</dbReference>
<protein>
    <submittedName>
        <fullName evidence="4">Aldehyde dehydrogenase family protein</fullName>
        <ecNumber evidence="4">1.-.-.-</ecNumber>
    </submittedName>
</protein>
<comment type="similarity">
    <text evidence="1">Belongs to the aldehyde dehydrogenase family.</text>
</comment>
<proteinExistence type="inferred from homology"/>